<keyword evidence="3" id="KW-1185">Reference proteome</keyword>
<feature type="signal peptide" evidence="1">
    <location>
        <begin position="1"/>
        <end position="19"/>
    </location>
</feature>
<evidence type="ECO:0000313" key="2">
    <source>
        <dbReference type="EMBL" id="RIJ42712.1"/>
    </source>
</evidence>
<dbReference type="Proteomes" id="UP000266005">
    <property type="component" value="Unassembled WGS sequence"/>
</dbReference>
<name>A0A399SKK0_9BACT</name>
<keyword evidence="1" id="KW-0732">Signal</keyword>
<comment type="caution">
    <text evidence="2">The sequence shown here is derived from an EMBL/GenBank/DDBJ whole genome shotgun (WGS) entry which is preliminary data.</text>
</comment>
<sequence length="373" mass="41480">MKKVIYTMALFLAASAAQAQAPIKHTQDEFVDVTMLGDDLFLYTKKETQGQYLYREAKGSEPVRDTQLNAGTINAVVGNNPATGELYVYQQSGRRDKRIAVYKYEGGGFTKTEELEVPRFRNNSENLGMYLSGDRSQLIISGELSKSEGYDDLYLSQRQDGKWSKPVKMGGSVNSRQAEFAPFMASDSLFFSRKEGNAAYVYAVPVKDGQPAGEPTRLEGAVNQQDAFNAYYKKIGERELWVSSRAGDYFAYLSEPAPAVVEAPVVEEEETPAAPMAQTLYFGFNEVYMGTDAEQQLKAFLEAQQPGTTVAVKGFSDAKGPVKGREKVSRQRAAFVAWYIQDKFSEKNFTVETASQVLDTVSEQGRRVELQVK</sequence>
<gene>
    <name evidence="2" type="ORF">D1627_02370</name>
</gene>
<dbReference type="SUPFAM" id="SSF82171">
    <property type="entry name" value="DPP6 N-terminal domain-like"/>
    <property type="match status" value="1"/>
</dbReference>
<evidence type="ECO:0008006" key="4">
    <source>
        <dbReference type="Google" id="ProtNLM"/>
    </source>
</evidence>
<organism evidence="2 3">
    <name type="scientific">Pontibacter oryzae</name>
    <dbReference type="NCBI Taxonomy" id="2304593"/>
    <lineage>
        <taxon>Bacteria</taxon>
        <taxon>Pseudomonadati</taxon>
        <taxon>Bacteroidota</taxon>
        <taxon>Cytophagia</taxon>
        <taxon>Cytophagales</taxon>
        <taxon>Hymenobacteraceae</taxon>
        <taxon>Pontibacter</taxon>
    </lineage>
</organism>
<feature type="chain" id="PRO_5017270072" description="OmpA family protein" evidence="1">
    <location>
        <begin position="20"/>
        <end position="373"/>
    </location>
</feature>
<dbReference type="Gene3D" id="3.30.1330.60">
    <property type="entry name" value="OmpA-like domain"/>
    <property type="match status" value="1"/>
</dbReference>
<dbReference type="AlphaFoldDB" id="A0A399SKK0"/>
<accession>A0A399SKK0</accession>
<dbReference type="OrthoDB" id="9809364at2"/>
<dbReference type="SUPFAM" id="SSF103088">
    <property type="entry name" value="OmpA-like"/>
    <property type="match status" value="1"/>
</dbReference>
<proteinExistence type="predicted"/>
<evidence type="ECO:0000256" key="1">
    <source>
        <dbReference type="SAM" id="SignalP"/>
    </source>
</evidence>
<evidence type="ECO:0000313" key="3">
    <source>
        <dbReference type="Proteomes" id="UP000266005"/>
    </source>
</evidence>
<dbReference type="RefSeq" id="WP_119430594.1">
    <property type="nucleotide sequence ID" value="NZ_QWGE01000001.1"/>
</dbReference>
<dbReference type="EMBL" id="QWGE01000001">
    <property type="protein sequence ID" value="RIJ42712.1"/>
    <property type="molecule type" value="Genomic_DNA"/>
</dbReference>
<reference evidence="3" key="1">
    <citation type="submission" date="2018-08" db="EMBL/GenBank/DDBJ databases">
        <title>Mucilaginibacter sp. MYSH2.</title>
        <authorList>
            <person name="Seo T."/>
        </authorList>
    </citation>
    <scope>NUCLEOTIDE SEQUENCE [LARGE SCALE GENOMIC DNA]</scope>
    <source>
        <strain evidence="3">KIRAN</strain>
    </source>
</reference>
<dbReference type="InterPro" id="IPR036737">
    <property type="entry name" value="OmpA-like_sf"/>
</dbReference>
<protein>
    <recommendedName>
        <fullName evidence="4">OmpA family protein</fullName>
    </recommendedName>
</protein>